<dbReference type="PANTHER" id="PTHR45725:SF1">
    <property type="entry name" value="DISHEVELLED ASSOCIATED ACTIVATOR OF MORPHOGENESIS, ISOFORM D"/>
    <property type="match status" value="1"/>
</dbReference>
<dbReference type="SMR" id="A2DSW7"/>
<feature type="coiled-coil region" evidence="1">
    <location>
        <begin position="278"/>
        <end position="305"/>
    </location>
</feature>
<dbReference type="SUPFAM" id="SSF101447">
    <property type="entry name" value="Formin homology 2 domain (FH2 domain)"/>
    <property type="match status" value="1"/>
</dbReference>
<feature type="compositionally biased region" description="Basic and acidic residues" evidence="2">
    <location>
        <begin position="742"/>
        <end position="759"/>
    </location>
</feature>
<dbReference type="InParanoid" id="A2DSW7"/>
<evidence type="ECO:0000259" key="3">
    <source>
        <dbReference type="PROSITE" id="PS51444"/>
    </source>
</evidence>
<dbReference type="AlphaFoldDB" id="A2DSW7"/>
<sequence>MADYLSYVLNIRHNKNFNQNEAGAIQSDAIRVFFVFLGAVLKSTTDIKQYTALLLNLHKSQVLTQLAFIKDHQHDVQIMIEEARSIEQLFPKKHLNPFDIRQITDFVNETMREDCLMTLNLHFASLIQSSSEIAEKVFTYIENFLFYYRQLVAIGSEEKMDEAAYYALHPGEVPELTLPTIISEVYEKYGFLGNDVLRSIPLPSVSFDNLEDDSQDALKIRVSGLHEELTMVREHLRNIMNEESSNSLTKQNLVDEIERLKRQIPEDGEDIAKLRDIIDENNRNIYELQLKLKDYEKENEDLKSGRRFGSNSIASGPLSGLNLSPLSINPPSSFEPGSSMKDMAPPSPPPPPSMGDVIKNDGKPNVAPPIKMRAFFWQKINRQMEKGTIWEDMKDFTDFDTRKLQEYYCMKVKVVKKLNKFLQMKKEAEKMVEILEANRARSVNIMLSRFKIKNEDIATAILQLRFNRVFTDDQFAALYACRPKPEEMQAIMAYTGDKKLLGTAEKYYLALSVINDFDEHLSFMNISHNFESTQEQIQGPLKLLKNSLFAIKSSENLRNMLRLLLSCGNFMNGGTNRGGAYGYKIKSIADLVYVRSTIPGITFMHILVWLVLDTPDFNNFGQFTNELKDVSTAQKIDIDVLRGSIIELRTQMEKFKSIKLPSKERIVDGDLFYLKFIDFEPKATPFIEGVEKELNEVEKMYTECLKMFGESPIDYNLTTFLEVFAKFTTQFQTVMDNEIKARQKAAEKQEETPDKKEIEEPVMPAKQDHTQQRGILEEDLTQLGNISKAQTEIVRTSRARTSRLQKILSSYT</sequence>
<dbReference type="eggNOG" id="KOG1922">
    <property type="taxonomic scope" value="Eukaryota"/>
</dbReference>
<dbReference type="VEuPathDB" id="TrichDB:TVAGG3_1041630"/>
<dbReference type="PROSITE" id="PS51444">
    <property type="entry name" value="FH2"/>
    <property type="match status" value="1"/>
</dbReference>
<dbReference type="RefSeq" id="XP_001328739.1">
    <property type="nucleotide sequence ID" value="XM_001328704.1"/>
</dbReference>
<organism evidence="4 5">
    <name type="scientific">Trichomonas vaginalis (strain ATCC PRA-98 / G3)</name>
    <dbReference type="NCBI Taxonomy" id="412133"/>
    <lineage>
        <taxon>Eukaryota</taxon>
        <taxon>Metamonada</taxon>
        <taxon>Parabasalia</taxon>
        <taxon>Trichomonadida</taxon>
        <taxon>Trichomonadidae</taxon>
        <taxon>Trichomonas</taxon>
    </lineage>
</organism>
<dbReference type="STRING" id="5722.A2DSW7"/>
<dbReference type="Pfam" id="PF02181">
    <property type="entry name" value="FH2"/>
    <property type="match status" value="1"/>
</dbReference>
<evidence type="ECO:0000256" key="1">
    <source>
        <dbReference type="SAM" id="Coils"/>
    </source>
</evidence>
<dbReference type="InterPro" id="IPR015425">
    <property type="entry name" value="FH2_Formin"/>
</dbReference>
<feature type="region of interest" description="Disordered" evidence="2">
    <location>
        <begin position="324"/>
        <end position="364"/>
    </location>
</feature>
<keyword evidence="1" id="KW-0175">Coiled coil</keyword>
<evidence type="ECO:0000313" key="4">
    <source>
        <dbReference type="EMBL" id="EAY16516.1"/>
    </source>
</evidence>
<dbReference type="OrthoDB" id="1668162at2759"/>
<dbReference type="SMART" id="SM00498">
    <property type="entry name" value="FH2"/>
    <property type="match status" value="1"/>
</dbReference>
<evidence type="ECO:0000256" key="2">
    <source>
        <dbReference type="SAM" id="MobiDB-lite"/>
    </source>
</evidence>
<protein>
    <submittedName>
        <fullName evidence="4">Formin Homology 2 Domain containing protein</fullName>
    </submittedName>
</protein>
<keyword evidence="5" id="KW-1185">Reference proteome</keyword>
<reference evidence="4" key="1">
    <citation type="submission" date="2006-10" db="EMBL/GenBank/DDBJ databases">
        <authorList>
            <person name="Amadeo P."/>
            <person name="Zhao Q."/>
            <person name="Wortman J."/>
            <person name="Fraser-Liggett C."/>
            <person name="Carlton J."/>
        </authorList>
    </citation>
    <scope>NUCLEOTIDE SEQUENCE</scope>
    <source>
        <strain evidence="4">G3</strain>
    </source>
</reference>
<feature type="domain" description="FH2" evidence="3">
    <location>
        <begin position="362"/>
        <end position="757"/>
    </location>
</feature>
<gene>
    <name evidence="4" type="ORF">TVAG_348260</name>
</gene>
<dbReference type="EMBL" id="DS113241">
    <property type="protein sequence ID" value="EAY16516.1"/>
    <property type="molecule type" value="Genomic_DNA"/>
</dbReference>
<dbReference type="PANTHER" id="PTHR45725">
    <property type="entry name" value="FORMIN HOMOLOGY 2 FAMILY MEMBER"/>
    <property type="match status" value="1"/>
</dbReference>
<proteinExistence type="predicted"/>
<reference evidence="4" key="2">
    <citation type="journal article" date="2007" name="Science">
        <title>Draft genome sequence of the sexually transmitted pathogen Trichomonas vaginalis.</title>
        <authorList>
            <person name="Carlton J.M."/>
            <person name="Hirt R.P."/>
            <person name="Silva J.C."/>
            <person name="Delcher A.L."/>
            <person name="Schatz M."/>
            <person name="Zhao Q."/>
            <person name="Wortman J.R."/>
            <person name="Bidwell S.L."/>
            <person name="Alsmark U.C.M."/>
            <person name="Besteiro S."/>
            <person name="Sicheritz-Ponten T."/>
            <person name="Noel C.J."/>
            <person name="Dacks J.B."/>
            <person name="Foster P.G."/>
            <person name="Simillion C."/>
            <person name="Van de Peer Y."/>
            <person name="Miranda-Saavedra D."/>
            <person name="Barton G.J."/>
            <person name="Westrop G.D."/>
            <person name="Mueller S."/>
            <person name="Dessi D."/>
            <person name="Fiori P.L."/>
            <person name="Ren Q."/>
            <person name="Paulsen I."/>
            <person name="Zhang H."/>
            <person name="Bastida-Corcuera F.D."/>
            <person name="Simoes-Barbosa A."/>
            <person name="Brown M.T."/>
            <person name="Hayes R.D."/>
            <person name="Mukherjee M."/>
            <person name="Okumura C.Y."/>
            <person name="Schneider R."/>
            <person name="Smith A.J."/>
            <person name="Vanacova S."/>
            <person name="Villalvazo M."/>
            <person name="Haas B.J."/>
            <person name="Pertea M."/>
            <person name="Feldblyum T.V."/>
            <person name="Utterback T.R."/>
            <person name="Shu C.L."/>
            <person name="Osoegawa K."/>
            <person name="de Jong P.J."/>
            <person name="Hrdy I."/>
            <person name="Horvathova L."/>
            <person name="Zubacova Z."/>
            <person name="Dolezal P."/>
            <person name="Malik S.B."/>
            <person name="Logsdon J.M. Jr."/>
            <person name="Henze K."/>
            <person name="Gupta A."/>
            <person name="Wang C.C."/>
            <person name="Dunne R.L."/>
            <person name="Upcroft J.A."/>
            <person name="Upcroft P."/>
            <person name="White O."/>
            <person name="Salzberg S.L."/>
            <person name="Tang P."/>
            <person name="Chiu C.-H."/>
            <person name="Lee Y.-S."/>
            <person name="Embley T.M."/>
            <person name="Coombs G.H."/>
            <person name="Mottram J.C."/>
            <person name="Tachezy J."/>
            <person name="Fraser-Liggett C.M."/>
            <person name="Johnson P.J."/>
        </authorList>
    </citation>
    <scope>NUCLEOTIDE SEQUENCE [LARGE SCALE GENOMIC DNA]</scope>
    <source>
        <strain evidence="4">G3</strain>
    </source>
</reference>
<dbReference type="KEGG" id="tva:4774526"/>
<accession>A2DSW7</accession>
<dbReference type="OMA" id="MLAICEM"/>
<dbReference type="Proteomes" id="UP000001542">
    <property type="component" value="Unassembled WGS sequence"/>
</dbReference>
<dbReference type="InterPro" id="IPR051425">
    <property type="entry name" value="Formin_Homology"/>
</dbReference>
<dbReference type="Gene3D" id="1.20.58.2220">
    <property type="entry name" value="Formin, FH2 domain"/>
    <property type="match status" value="1"/>
</dbReference>
<name>A2DSW7_TRIV3</name>
<dbReference type="InterPro" id="IPR042201">
    <property type="entry name" value="FH2_Formin_sf"/>
</dbReference>
<dbReference type="VEuPathDB" id="TrichDB:TVAG_348260"/>
<evidence type="ECO:0000313" key="5">
    <source>
        <dbReference type="Proteomes" id="UP000001542"/>
    </source>
</evidence>
<feature type="region of interest" description="Disordered" evidence="2">
    <location>
        <begin position="742"/>
        <end position="775"/>
    </location>
</feature>